<dbReference type="InterPro" id="IPR031318">
    <property type="entry name" value="OPI10"/>
</dbReference>
<evidence type="ECO:0000313" key="4">
    <source>
        <dbReference type="EMBL" id="ORZ39523.1"/>
    </source>
</evidence>
<evidence type="ECO:0000313" key="5">
    <source>
        <dbReference type="Proteomes" id="UP000193411"/>
    </source>
</evidence>
<evidence type="ECO:0000259" key="2">
    <source>
        <dbReference type="Pfam" id="PF05603"/>
    </source>
</evidence>
<proteinExistence type="inferred from homology"/>
<accession>A0A1Y2I0L6</accession>
<dbReference type="GO" id="GO:0006606">
    <property type="term" value="P:protein import into nucleus"/>
    <property type="evidence" value="ECO:0007669"/>
    <property type="project" value="TreeGrafter"/>
</dbReference>
<dbReference type="Pfam" id="PF05603">
    <property type="entry name" value="Hikeshi-like_N"/>
    <property type="match status" value="1"/>
</dbReference>
<dbReference type="Proteomes" id="UP000193411">
    <property type="component" value="Unassembled WGS sequence"/>
</dbReference>
<feature type="domain" description="Hikeshi-like N-terminal" evidence="2">
    <location>
        <begin position="2"/>
        <end position="120"/>
    </location>
</feature>
<dbReference type="GO" id="GO:0005634">
    <property type="term" value="C:nucleus"/>
    <property type="evidence" value="ECO:0007669"/>
    <property type="project" value="TreeGrafter"/>
</dbReference>
<protein>
    <submittedName>
        <fullName evidence="4">Uncharacterized protein</fullName>
    </submittedName>
</protein>
<gene>
    <name evidence="4" type="ORF">BCR44DRAFT_1386889</name>
</gene>
<dbReference type="InterPro" id="IPR008493">
    <property type="entry name" value="Hikeshi-like_N"/>
</dbReference>
<dbReference type="InterPro" id="IPR048364">
    <property type="entry name" value="Hikeshi-like_C"/>
</dbReference>
<comment type="caution">
    <text evidence="4">The sequence shown here is derived from an EMBL/GenBank/DDBJ whole genome shotgun (WGS) entry which is preliminary data.</text>
</comment>
<dbReference type="OrthoDB" id="10248398at2759"/>
<dbReference type="GO" id="GO:0061608">
    <property type="term" value="F:nuclear import signal receptor activity"/>
    <property type="evidence" value="ECO:0007669"/>
    <property type="project" value="TreeGrafter"/>
</dbReference>
<dbReference type="EMBL" id="MCFL01000005">
    <property type="protein sequence ID" value="ORZ39523.1"/>
    <property type="molecule type" value="Genomic_DNA"/>
</dbReference>
<organism evidence="4 5">
    <name type="scientific">Catenaria anguillulae PL171</name>
    <dbReference type="NCBI Taxonomy" id="765915"/>
    <lineage>
        <taxon>Eukaryota</taxon>
        <taxon>Fungi</taxon>
        <taxon>Fungi incertae sedis</taxon>
        <taxon>Blastocladiomycota</taxon>
        <taxon>Blastocladiomycetes</taxon>
        <taxon>Blastocladiales</taxon>
        <taxon>Catenariaceae</taxon>
        <taxon>Catenaria</taxon>
    </lineage>
</organism>
<dbReference type="PANTHER" id="PTHR12925:SF0">
    <property type="entry name" value="PROTEIN HIKESHI"/>
    <property type="match status" value="1"/>
</dbReference>
<sequence>IDTNFTQVDPSGTKFAASIAHSESVNHLVVLTLNPFPTGFGATVHINLPNDATWHLLGALTNDKPSAIFRLSGLRPPRAAGEDVAMDEGSIPALNASGPPAGIGISVEPLDVIQQQLATLPLSRQSALAASGSMLATPSAPSSSNPESTSIRMLQHLYNFVTSFATNQLPPGAHPSVAITNNSWIPVKTFEQWFASVKSKLPGILGTLSGSKIDCLTRLGVNVQV</sequence>
<comment type="similarity">
    <text evidence="1">Belongs to the OPI10 family.</text>
</comment>
<dbReference type="STRING" id="765915.A0A1Y2I0L6"/>
<dbReference type="AlphaFoldDB" id="A0A1Y2I0L6"/>
<evidence type="ECO:0000256" key="1">
    <source>
        <dbReference type="ARBA" id="ARBA00006623"/>
    </source>
</evidence>
<feature type="domain" description="Hikeshi-like C-terminal" evidence="3">
    <location>
        <begin position="150"/>
        <end position="201"/>
    </location>
</feature>
<feature type="non-terminal residue" evidence="4">
    <location>
        <position position="1"/>
    </location>
</feature>
<keyword evidence="5" id="KW-1185">Reference proteome</keyword>
<evidence type="ECO:0000259" key="3">
    <source>
        <dbReference type="Pfam" id="PF21057"/>
    </source>
</evidence>
<reference evidence="4 5" key="1">
    <citation type="submission" date="2016-07" db="EMBL/GenBank/DDBJ databases">
        <title>Pervasive Adenine N6-methylation of Active Genes in Fungi.</title>
        <authorList>
            <consortium name="DOE Joint Genome Institute"/>
            <person name="Mondo S.J."/>
            <person name="Dannebaum R.O."/>
            <person name="Kuo R.C."/>
            <person name="Labutti K."/>
            <person name="Haridas S."/>
            <person name="Kuo A."/>
            <person name="Salamov A."/>
            <person name="Ahrendt S.R."/>
            <person name="Lipzen A."/>
            <person name="Sullivan W."/>
            <person name="Andreopoulos W.B."/>
            <person name="Clum A."/>
            <person name="Lindquist E."/>
            <person name="Daum C."/>
            <person name="Ramamoorthy G.K."/>
            <person name="Gryganskyi A."/>
            <person name="Culley D."/>
            <person name="Magnuson J.K."/>
            <person name="James T.Y."/>
            <person name="O'Malley M.A."/>
            <person name="Stajich J.E."/>
            <person name="Spatafora J.W."/>
            <person name="Visel A."/>
            <person name="Grigoriev I.V."/>
        </authorList>
    </citation>
    <scope>NUCLEOTIDE SEQUENCE [LARGE SCALE GENOMIC DNA]</scope>
    <source>
        <strain evidence="4 5">PL171</strain>
    </source>
</reference>
<name>A0A1Y2I0L6_9FUNG</name>
<dbReference type="GO" id="GO:0005829">
    <property type="term" value="C:cytosol"/>
    <property type="evidence" value="ECO:0007669"/>
    <property type="project" value="TreeGrafter"/>
</dbReference>
<dbReference type="PANTHER" id="PTHR12925">
    <property type="entry name" value="HIKESHI FAMILY MEMBER"/>
    <property type="match status" value="1"/>
</dbReference>
<dbReference type="Pfam" id="PF21057">
    <property type="entry name" value="Hikeshi-like_C"/>
    <property type="match status" value="1"/>
</dbReference>